<dbReference type="AlphaFoldDB" id="A0A8J5MHK8"/>
<proteinExistence type="predicted"/>
<name>A0A8J5MHK8_9STRA</name>
<feature type="region of interest" description="Disordered" evidence="1">
    <location>
        <begin position="1"/>
        <end position="22"/>
    </location>
</feature>
<protein>
    <submittedName>
        <fullName evidence="2">Uncharacterized protein</fullName>
    </submittedName>
</protein>
<dbReference type="Proteomes" id="UP000709295">
    <property type="component" value="Unassembled WGS sequence"/>
</dbReference>
<accession>A0A8J5MHK8</accession>
<evidence type="ECO:0000313" key="3">
    <source>
        <dbReference type="Proteomes" id="UP000709295"/>
    </source>
</evidence>
<organism evidence="2 3">
    <name type="scientific">Phytophthora aleatoria</name>
    <dbReference type="NCBI Taxonomy" id="2496075"/>
    <lineage>
        <taxon>Eukaryota</taxon>
        <taxon>Sar</taxon>
        <taxon>Stramenopiles</taxon>
        <taxon>Oomycota</taxon>
        <taxon>Peronosporomycetes</taxon>
        <taxon>Peronosporales</taxon>
        <taxon>Peronosporaceae</taxon>
        <taxon>Phytophthora</taxon>
    </lineage>
</organism>
<evidence type="ECO:0000256" key="1">
    <source>
        <dbReference type="SAM" id="MobiDB-lite"/>
    </source>
</evidence>
<reference evidence="2" key="1">
    <citation type="submission" date="2021-01" db="EMBL/GenBank/DDBJ databases">
        <title>Phytophthora aleatoria, a newly-described species from Pinus radiata is distinct from Phytophthora cactorum isolates based on comparative genomics.</title>
        <authorList>
            <person name="Mcdougal R."/>
            <person name="Panda P."/>
            <person name="Williams N."/>
            <person name="Studholme D.J."/>
        </authorList>
    </citation>
    <scope>NUCLEOTIDE SEQUENCE</scope>
    <source>
        <strain evidence="2">NZFS 4037</strain>
    </source>
</reference>
<comment type="caution">
    <text evidence="2">The sequence shown here is derived from an EMBL/GenBank/DDBJ whole genome shotgun (WGS) entry which is preliminary data.</text>
</comment>
<gene>
    <name evidence="2" type="ORF">JG688_00003165</name>
</gene>
<keyword evidence="3" id="KW-1185">Reference proteome</keyword>
<sequence>MSDDSTACWSPAQPTAKKRKPTYLVRKEEEQSLKDEILQLQAQVAVLKTKGMPTGSAIAADPSLQESTAKWKVLTNTIKNQQLGVAAAQSLAMGCTRTQYSHPLHSRIHLKKNWSERRATLVAIREDKLKTAYDYVMARSRYAANSQDSNEQYETDEGDICFVGNTVVRFPGVQSLEQVFEALCFYLTNMEISISERLGHITVREDYDMIEGSAYNARIVSSDDNGISTESNTIVFMQLIREGDLRFGGEPCVVVASDCVDEDELYPYRPSEYIRKDISGAIVMVASREQKPNSEAEESGGNESGELVVTMRRTGYLKLHRPEFPVSPLAQQELEAGIADWGTVMIKAMREILYTQ</sequence>
<dbReference type="EMBL" id="JAENGY010000093">
    <property type="protein sequence ID" value="KAG6974199.1"/>
    <property type="molecule type" value="Genomic_DNA"/>
</dbReference>
<evidence type="ECO:0000313" key="2">
    <source>
        <dbReference type="EMBL" id="KAG6974199.1"/>
    </source>
</evidence>